<organism evidence="7 8">
    <name type="scientific">Polyangium spumosum</name>
    <dbReference type="NCBI Taxonomy" id="889282"/>
    <lineage>
        <taxon>Bacteria</taxon>
        <taxon>Pseudomonadati</taxon>
        <taxon>Myxococcota</taxon>
        <taxon>Polyangia</taxon>
        <taxon>Polyangiales</taxon>
        <taxon>Polyangiaceae</taxon>
        <taxon>Polyangium</taxon>
    </lineage>
</organism>
<evidence type="ECO:0000313" key="7">
    <source>
        <dbReference type="EMBL" id="MRG98319.1"/>
    </source>
</evidence>
<evidence type="ECO:0000256" key="2">
    <source>
        <dbReference type="ARBA" id="ARBA00022723"/>
    </source>
</evidence>
<dbReference type="Gene3D" id="3.90.380.10">
    <property type="entry name" value="Naphthalene 1,2-dioxygenase Alpha Subunit, Chain A, domain 1"/>
    <property type="match status" value="1"/>
</dbReference>
<dbReference type="GO" id="GO:0051537">
    <property type="term" value="F:2 iron, 2 sulfur cluster binding"/>
    <property type="evidence" value="ECO:0007669"/>
    <property type="project" value="UniProtKB-KW"/>
</dbReference>
<dbReference type="SUPFAM" id="SSF50022">
    <property type="entry name" value="ISP domain"/>
    <property type="match status" value="1"/>
</dbReference>
<dbReference type="PROSITE" id="PS51296">
    <property type="entry name" value="RIESKE"/>
    <property type="match status" value="1"/>
</dbReference>
<accession>A0A6N7Q2Q7</accession>
<evidence type="ECO:0000256" key="5">
    <source>
        <dbReference type="ARBA" id="ARBA00023014"/>
    </source>
</evidence>
<dbReference type="InterPro" id="IPR050584">
    <property type="entry name" value="Cholesterol_7-desaturase"/>
</dbReference>
<feature type="domain" description="Rieske" evidence="6">
    <location>
        <begin position="27"/>
        <end position="131"/>
    </location>
</feature>
<evidence type="ECO:0000256" key="3">
    <source>
        <dbReference type="ARBA" id="ARBA00023002"/>
    </source>
</evidence>
<keyword evidence="3" id="KW-0560">Oxidoreductase</keyword>
<dbReference type="Proteomes" id="UP000440224">
    <property type="component" value="Unassembled WGS sequence"/>
</dbReference>
<sequence length="337" mass="37769">MPQRTRGANHPLPLLEGAAPPLPRDCWYPIASARRVRERPLTVRRLGRALVLWRDAAGALVAHDARCPHRGADLGLGRVVSGELACPYHGFRFGADGACTAMPCEPDGKPSRRDLSIRRYEVREFRGLVWLWHGDDAGDRPPLPWFEELPASDRHGWDHEEEWPLPQLRVMEGMLDLHHAPFAHSRFLGGVGTVLDPYEVTVEGDTVRTFGTLRRPGDGAGRGFSAGMDARLPGVLRIRFGKRMMGIVAATPIDHDSTWIFARYFVEVPILGKLFAALSLWAEFGLVQPEDQRMLLSTSPREPDVRDHKLVRADLGIAQWHKLFSRAARGEVRERAS</sequence>
<keyword evidence="1" id="KW-0001">2Fe-2S</keyword>
<dbReference type="PANTHER" id="PTHR21266">
    <property type="entry name" value="IRON-SULFUR DOMAIN CONTAINING PROTEIN"/>
    <property type="match status" value="1"/>
</dbReference>
<gene>
    <name evidence="7" type="ORF">GF068_41365</name>
</gene>
<comment type="caution">
    <text evidence="7">The sequence shown here is derived from an EMBL/GenBank/DDBJ whole genome shotgun (WGS) entry which is preliminary data.</text>
</comment>
<dbReference type="GO" id="GO:0016491">
    <property type="term" value="F:oxidoreductase activity"/>
    <property type="evidence" value="ECO:0007669"/>
    <property type="project" value="UniProtKB-KW"/>
</dbReference>
<evidence type="ECO:0000259" key="6">
    <source>
        <dbReference type="PROSITE" id="PS51296"/>
    </source>
</evidence>
<keyword evidence="8" id="KW-1185">Reference proteome</keyword>
<dbReference type="OrthoDB" id="9790995at2"/>
<evidence type="ECO:0000313" key="8">
    <source>
        <dbReference type="Proteomes" id="UP000440224"/>
    </source>
</evidence>
<keyword evidence="5" id="KW-0411">Iron-sulfur</keyword>
<dbReference type="EMBL" id="WJIE01000029">
    <property type="protein sequence ID" value="MRG98319.1"/>
    <property type="molecule type" value="Genomic_DNA"/>
</dbReference>
<dbReference type="InterPro" id="IPR036922">
    <property type="entry name" value="Rieske_2Fe-2S_sf"/>
</dbReference>
<dbReference type="Gene3D" id="2.102.10.10">
    <property type="entry name" value="Rieske [2Fe-2S] iron-sulphur domain"/>
    <property type="match status" value="1"/>
</dbReference>
<proteinExistence type="predicted"/>
<dbReference type="CDD" id="cd03469">
    <property type="entry name" value="Rieske_RO_Alpha_N"/>
    <property type="match status" value="1"/>
</dbReference>
<dbReference type="PANTHER" id="PTHR21266:SF59">
    <property type="entry name" value="BLR4922 PROTEIN"/>
    <property type="match status" value="1"/>
</dbReference>
<dbReference type="AlphaFoldDB" id="A0A6N7Q2Q7"/>
<keyword evidence="2" id="KW-0479">Metal-binding</keyword>
<protein>
    <submittedName>
        <fullName evidence="7">Rieske 2Fe-2S domain-containing protein</fullName>
    </submittedName>
</protein>
<dbReference type="Pfam" id="PF00355">
    <property type="entry name" value="Rieske"/>
    <property type="match status" value="1"/>
</dbReference>
<evidence type="ECO:0000256" key="4">
    <source>
        <dbReference type="ARBA" id="ARBA00023004"/>
    </source>
</evidence>
<keyword evidence="4" id="KW-0408">Iron</keyword>
<dbReference type="InterPro" id="IPR017941">
    <property type="entry name" value="Rieske_2Fe-2S"/>
</dbReference>
<dbReference type="SUPFAM" id="SSF55961">
    <property type="entry name" value="Bet v1-like"/>
    <property type="match status" value="1"/>
</dbReference>
<name>A0A6N7Q2Q7_9BACT</name>
<dbReference type="GO" id="GO:0046872">
    <property type="term" value="F:metal ion binding"/>
    <property type="evidence" value="ECO:0007669"/>
    <property type="project" value="UniProtKB-KW"/>
</dbReference>
<reference evidence="7 8" key="1">
    <citation type="submission" date="2019-10" db="EMBL/GenBank/DDBJ databases">
        <title>A soil myxobacterium in the family Polyangiaceae.</title>
        <authorList>
            <person name="Li Y."/>
            <person name="Wang J."/>
        </authorList>
    </citation>
    <scope>NUCLEOTIDE SEQUENCE [LARGE SCALE GENOMIC DNA]</scope>
    <source>
        <strain evidence="7 8">DSM 14734</strain>
    </source>
</reference>
<evidence type="ECO:0000256" key="1">
    <source>
        <dbReference type="ARBA" id="ARBA00022714"/>
    </source>
</evidence>